<evidence type="ECO:0000256" key="6">
    <source>
        <dbReference type="ARBA" id="ARBA00024222"/>
    </source>
</evidence>
<evidence type="ECO:0000256" key="9">
    <source>
        <dbReference type="SAM" id="MobiDB-lite"/>
    </source>
</evidence>
<feature type="region of interest" description="Disordered" evidence="9">
    <location>
        <begin position="1"/>
        <end position="131"/>
    </location>
</feature>
<dbReference type="PIRSF" id="PIRSF000459">
    <property type="entry name" value="TGM_EBP42"/>
    <property type="match status" value="1"/>
</dbReference>
<keyword evidence="3 8" id="KW-0479">Metal-binding</keyword>
<proteinExistence type="inferred from homology"/>
<dbReference type="AlphaFoldDB" id="A0AAE0SW50"/>
<dbReference type="Proteomes" id="UP001195483">
    <property type="component" value="Unassembled WGS sequence"/>
</dbReference>
<sequence>MYGRYRSHGRTFDRYRLPTSSRDSYGRHRDRTNTTTNVASGNRYYYGQPRIRPTPGERDSEIIRREHRTLEGNEREGTIPKPEPKPEAPKEELSKELHVKSIDLRVKDNVERHHTDKYSCTKDKNDEGEKQEPRLVIRRGEPFKITITFDRPYDRDKNELKLSFSIGPSPLSTKNTLAVFQVDETGKNNFGPNEWGATLLSQKENELSVDIHVPANCIVGEWELKVTTSIKGKDKEGKDTVKLFTYEHADDIIILFNPWCKDDTVYMSTDKLLDEYILNDTGVLFRGTSYQIGSRPWIYGQFSDDILEVSLHLLRKVFKGEISRVMADPIQTSRGVAQIVNVNDEGGVLIGNWSGDYSDGVSPSNWVGSTKILRQYKQTGKPVKYGQCWVFSGVTTTVCRALGIPCRSVTNFDSAHDADQSVTIDVHYKIENGMRVRNDKLNSDSVWNFHVWNEAWMQRPDLKDGYDGWQVIDATPQETSSGVYTCGPCPLNAIKNGECNIGYDSGFVFAEVNADRVHWVEEELGIFKVFKVETGSIGNKISTKLPEHELAGMDTFERRRKEREDITHLYKYPEGTSEERRAVLNANRTAVRPKEVYDKYLTEGSKDVDFEVKLEDGILVGNEFHVLLKCTNKKDKDRTVQGVYIRLVAVKYTGELLTTIKDIRLKDVTLKGGQGHTYDVSVKPEEYLDKLVEQAQMVIDAVADVKETDQIFCKTSIFRLRRPDIVVKDITNAVVGEAVEVEISVTNPLPRPLTGCVLSIESPALKNVDDLKISDIKAKAEFHMKIKTTAIRAGQAHVAVSLDCQELPDITGEGHISVKAP</sequence>
<feature type="active site" evidence="7">
    <location>
        <position position="473"/>
    </location>
</feature>
<dbReference type="SUPFAM" id="SSF81296">
    <property type="entry name" value="E set domains"/>
    <property type="match status" value="1"/>
</dbReference>
<accession>A0AAE0SW50</accession>
<feature type="binding site" evidence="8">
    <location>
        <position position="579"/>
    </location>
    <ligand>
        <name>Ca(2+)</name>
        <dbReference type="ChEBI" id="CHEBI:29108"/>
    </ligand>
</feature>
<gene>
    <name evidence="11" type="ORF">CHS0354_012819</name>
</gene>
<keyword evidence="2" id="KW-0808">Transferase</keyword>
<feature type="compositionally biased region" description="Basic and acidic residues" evidence="9">
    <location>
        <begin position="55"/>
        <end position="131"/>
    </location>
</feature>
<dbReference type="SUPFAM" id="SSF54001">
    <property type="entry name" value="Cysteine proteinases"/>
    <property type="match status" value="1"/>
</dbReference>
<evidence type="ECO:0000256" key="1">
    <source>
        <dbReference type="ARBA" id="ARBA00005968"/>
    </source>
</evidence>
<dbReference type="SMART" id="SM00460">
    <property type="entry name" value="TGc"/>
    <property type="match status" value="1"/>
</dbReference>
<dbReference type="Gene3D" id="2.60.40.10">
    <property type="entry name" value="Immunoglobulins"/>
    <property type="match status" value="3"/>
</dbReference>
<evidence type="ECO:0000313" key="11">
    <source>
        <dbReference type="EMBL" id="KAK3599211.1"/>
    </source>
</evidence>
<evidence type="ECO:0000256" key="7">
    <source>
        <dbReference type="PIRSR" id="PIRSR000459-1"/>
    </source>
</evidence>
<dbReference type="InterPro" id="IPR036985">
    <property type="entry name" value="Transglutaminase-like_sf"/>
</dbReference>
<keyword evidence="4 8" id="KW-0106">Calcium</keyword>
<dbReference type="PANTHER" id="PTHR11590:SF40">
    <property type="entry name" value="HEMOCYTE PROTEIN-GLUTAMINE GAMMA-GLUTAMYLTRANSFERASE-LIKE PROTEIN"/>
    <property type="match status" value="1"/>
</dbReference>
<evidence type="ECO:0000256" key="3">
    <source>
        <dbReference type="ARBA" id="ARBA00022723"/>
    </source>
</evidence>
<dbReference type="Pfam" id="PF00868">
    <property type="entry name" value="Transglut_N"/>
    <property type="match status" value="1"/>
</dbReference>
<evidence type="ECO:0000256" key="4">
    <source>
        <dbReference type="ARBA" id="ARBA00022837"/>
    </source>
</evidence>
<reference evidence="11" key="1">
    <citation type="journal article" date="2021" name="Genome Biol. Evol.">
        <title>A High-Quality Reference Genome for a Parasitic Bivalve with Doubly Uniparental Inheritance (Bivalvia: Unionida).</title>
        <authorList>
            <person name="Smith C.H."/>
        </authorList>
    </citation>
    <scope>NUCLEOTIDE SEQUENCE</scope>
    <source>
        <strain evidence="11">CHS0354</strain>
    </source>
</reference>
<dbReference type="GO" id="GO:0003810">
    <property type="term" value="F:protein-glutamine gamma-glutamyltransferase activity"/>
    <property type="evidence" value="ECO:0007669"/>
    <property type="project" value="UniProtKB-EC"/>
</dbReference>
<evidence type="ECO:0000256" key="5">
    <source>
        <dbReference type="ARBA" id="ARBA00023315"/>
    </source>
</evidence>
<dbReference type="InterPro" id="IPR002931">
    <property type="entry name" value="Transglutaminase-like"/>
</dbReference>
<feature type="domain" description="Transglutaminase-like" evidence="10">
    <location>
        <begin position="380"/>
        <end position="476"/>
    </location>
</feature>
<comment type="similarity">
    <text evidence="1">Belongs to the transglutaminase superfamily. Transglutaminase family.</text>
</comment>
<dbReference type="SUPFAM" id="SSF49309">
    <property type="entry name" value="Transglutaminase, two C-terminal domains"/>
    <property type="match status" value="2"/>
</dbReference>
<keyword evidence="12" id="KW-1185">Reference proteome</keyword>
<evidence type="ECO:0000256" key="8">
    <source>
        <dbReference type="PIRSR" id="PIRSR000459-2"/>
    </source>
</evidence>
<dbReference type="InterPro" id="IPR013783">
    <property type="entry name" value="Ig-like_fold"/>
</dbReference>
<feature type="active site" evidence="7">
    <location>
        <position position="450"/>
    </location>
</feature>
<protein>
    <recommendedName>
        <fullName evidence="6">protein-glutamine gamma-glutamyltransferase</fullName>
        <ecNumber evidence="6">2.3.2.13</ecNumber>
    </recommendedName>
</protein>
<dbReference type="InterPro" id="IPR050779">
    <property type="entry name" value="Transglutaminase"/>
</dbReference>
<dbReference type="InterPro" id="IPR023608">
    <property type="entry name" value="Transglutaminase_animal"/>
</dbReference>
<dbReference type="Gene3D" id="3.90.260.10">
    <property type="entry name" value="Transglutaminase-like"/>
    <property type="match status" value="1"/>
</dbReference>
<dbReference type="PROSITE" id="PS00547">
    <property type="entry name" value="TRANSGLUTAMINASES"/>
    <property type="match status" value="1"/>
</dbReference>
<feature type="binding site" evidence="8">
    <location>
        <position position="574"/>
    </location>
    <ligand>
        <name>Ca(2+)</name>
        <dbReference type="ChEBI" id="CHEBI:29108"/>
    </ligand>
</feature>
<evidence type="ECO:0000259" key="10">
    <source>
        <dbReference type="SMART" id="SM00460"/>
    </source>
</evidence>
<dbReference type="InterPro" id="IPR001102">
    <property type="entry name" value="Transglutaminase_N"/>
</dbReference>
<dbReference type="InterPro" id="IPR038765">
    <property type="entry name" value="Papain-like_cys_pep_sf"/>
</dbReference>
<reference evidence="11" key="3">
    <citation type="submission" date="2023-05" db="EMBL/GenBank/DDBJ databases">
        <authorList>
            <person name="Smith C.H."/>
        </authorList>
    </citation>
    <scope>NUCLEOTIDE SEQUENCE</scope>
    <source>
        <strain evidence="11">CHS0354</strain>
        <tissue evidence="11">Mantle</tissue>
    </source>
</reference>
<dbReference type="InterPro" id="IPR013808">
    <property type="entry name" value="Transglutaminase_AS"/>
</dbReference>
<evidence type="ECO:0000256" key="2">
    <source>
        <dbReference type="ARBA" id="ARBA00022679"/>
    </source>
</evidence>
<feature type="binding site" evidence="8">
    <location>
        <position position="515"/>
    </location>
    <ligand>
        <name>Ca(2+)</name>
        <dbReference type="ChEBI" id="CHEBI:29108"/>
    </ligand>
</feature>
<dbReference type="InterPro" id="IPR014756">
    <property type="entry name" value="Ig_E-set"/>
</dbReference>
<dbReference type="InterPro" id="IPR036238">
    <property type="entry name" value="Transglutaminase_C_sf"/>
</dbReference>
<dbReference type="EMBL" id="JAEAOA010000772">
    <property type="protein sequence ID" value="KAK3599211.1"/>
    <property type="molecule type" value="Genomic_DNA"/>
</dbReference>
<dbReference type="EC" id="2.3.2.13" evidence="6"/>
<dbReference type="InterPro" id="IPR008958">
    <property type="entry name" value="Transglutaminase_C"/>
</dbReference>
<dbReference type="Pfam" id="PF00927">
    <property type="entry name" value="Transglut_C"/>
    <property type="match status" value="1"/>
</dbReference>
<dbReference type="GO" id="GO:0046872">
    <property type="term" value="F:metal ion binding"/>
    <property type="evidence" value="ECO:0007669"/>
    <property type="project" value="UniProtKB-KW"/>
</dbReference>
<name>A0AAE0SW50_9BIVA</name>
<feature type="binding site" evidence="8">
    <location>
        <position position="513"/>
    </location>
    <ligand>
        <name>Ca(2+)</name>
        <dbReference type="ChEBI" id="CHEBI:29108"/>
    </ligand>
</feature>
<reference evidence="11" key="2">
    <citation type="journal article" date="2021" name="Genome Biol. Evol.">
        <title>Developing a high-quality reference genome for a parasitic bivalve with doubly uniparental inheritance (Bivalvia: Unionida).</title>
        <authorList>
            <person name="Smith C.H."/>
        </authorList>
    </citation>
    <scope>NUCLEOTIDE SEQUENCE</scope>
    <source>
        <strain evidence="11">CHS0354</strain>
        <tissue evidence="11">Mantle</tissue>
    </source>
</reference>
<feature type="active site" evidence="7">
    <location>
        <position position="388"/>
    </location>
</feature>
<comment type="caution">
    <text evidence="11">The sequence shown here is derived from an EMBL/GenBank/DDBJ whole genome shotgun (WGS) entry which is preliminary data.</text>
</comment>
<comment type="cofactor">
    <cofactor evidence="8">
        <name>Ca(2+)</name>
        <dbReference type="ChEBI" id="CHEBI:29108"/>
    </cofactor>
    <text evidence="8">Binds 1 Ca(2+) ion per subunit.</text>
</comment>
<dbReference type="FunFam" id="3.90.260.10:FF:000001">
    <property type="entry name" value="Protein-glutamine gamma-glutamyltransferase 2"/>
    <property type="match status" value="1"/>
</dbReference>
<evidence type="ECO:0000313" key="12">
    <source>
        <dbReference type="Proteomes" id="UP001195483"/>
    </source>
</evidence>
<dbReference type="PANTHER" id="PTHR11590">
    <property type="entry name" value="PROTEIN-GLUTAMINE GAMMA-GLUTAMYLTRANSFERASE"/>
    <property type="match status" value="1"/>
</dbReference>
<organism evidence="11 12">
    <name type="scientific">Potamilus streckersoni</name>
    <dbReference type="NCBI Taxonomy" id="2493646"/>
    <lineage>
        <taxon>Eukaryota</taxon>
        <taxon>Metazoa</taxon>
        <taxon>Spiralia</taxon>
        <taxon>Lophotrochozoa</taxon>
        <taxon>Mollusca</taxon>
        <taxon>Bivalvia</taxon>
        <taxon>Autobranchia</taxon>
        <taxon>Heteroconchia</taxon>
        <taxon>Palaeoheterodonta</taxon>
        <taxon>Unionida</taxon>
        <taxon>Unionoidea</taxon>
        <taxon>Unionidae</taxon>
        <taxon>Ambleminae</taxon>
        <taxon>Lampsilini</taxon>
        <taxon>Potamilus</taxon>
    </lineage>
</organism>
<dbReference type="Pfam" id="PF01841">
    <property type="entry name" value="Transglut_core"/>
    <property type="match status" value="1"/>
</dbReference>
<keyword evidence="5" id="KW-0012">Acyltransferase</keyword>